<sequence>MDALTQQIQGEVSCSVSWCMLFTYNKVPIDKTRDGVNTKLEVKSKPWSLKDSGHPKRGSVKYLGSIIQGNWEIDETVTHHIGVGWMKWSFTYEALCEKVTAKHKASSTQGWLDKLYCMGLSVSESELSRAKDISGRDEDVAMDVGAASVNDKIREARLRWLGQAMDGFRRSRCRSNNYWGKMIRQNMS</sequence>
<dbReference type="AlphaFoldDB" id="A0A9J5ZUF0"/>
<keyword evidence="2" id="KW-1185">Reference proteome</keyword>
<evidence type="ECO:0000313" key="2">
    <source>
        <dbReference type="Proteomes" id="UP000824120"/>
    </source>
</evidence>
<dbReference type="PANTHER" id="PTHR46238:SF8">
    <property type="entry name" value="ENDONUCLEASE_EXONUCLEASE_PHOSPHATASE DOMAIN-CONTAINING PROTEIN"/>
    <property type="match status" value="1"/>
</dbReference>
<reference evidence="1 2" key="1">
    <citation type="submission" date="2020-09" db="EMBL/GenBank/DDBJ databases">
        <title>De no assembly of potato wild relative species, Solanum commersonii.</title>
        <authorList>
            <person name="Cho K."/>
        </authorList>
    </citation>
    <scope>NUCLEOTIDE SEQUENCE [LARGE SCALE GENOMIC DNA]</scope>
    <source>
        <strain evidence="1">LZ3.2</strain>
        <tissue evidence="1">Leaf</tissue>
    </source>
</reference>
<name>A0A9J5ZUF0_SOLCO</name>
<dbReference type="OrthoDB" id="768353at2759"/>
<gene>
    <name evidence="1" type="ORF">H5410_015450</name>
</gene>
<protein>
    <submittedName>
        <fullName evidence="1">Uncharacterized protein</fullName>
    </submittedName>
</protein>
<dbReference type="EMBL" id="JACXVP010000003">
    <property type="protein sequence ID" value="KAG5615626.1"/>
    <property type="molecule type" value="Genomic_DNA"/>
</dbReference>
<accession>A0A9J5ZUF0</accession>
<dbReference type="PANTHER" id="PTHR46238">
    <property type="entry name" value="REVERSE TRANSCRIPTASE DOMAIN-CONTAINING PROTEIN"/>
    <property type="match status" value="1"/>
</dbReference>
<evidence type="ECO:0000313" key="1">
    <source>
        <dbReference type="EMBL" id="KAG5615626.1"/>
    </source>
</evidence>
<comment type="caution">
    <text evidence="1">The sequence shown here is derived from an EMBL/GenBank/DDBJ whole genome shotgun (WGS) entry which is preliminary data.</text>
</comment>
<proteinExistence type="predicted"/>
<organism evidence="1 2">
    <name type="scientific">Solanum commersonii</name>
    <name type="common">Commerson's wild potato</name>
    <name type="synonym">Commerson's nightshade</name>
    <dbReference type="NCBI Taxonomy" id="4109"/>
    <lineage>
        <taxon>Eukaryota</taxon>
        <taxon>Viridiplantae</taxon>
        <taxon>Streptophyta</taxon>
        <taxon>Embryophyta</taxon>
        <taxon>Tracheophyta</taxon>
        <taxon>Spermatophyta</taxon>
        <taxon>Magnoliopsida</taxon>
        <taxon>eudicotyledons</taxon>
        <taxon>Gunneridae</taxon>
        <taxon>Pentapetalae</taxon>
        <taxon>asterids</taxon>
        <taxon>lamiids</taxon>
        <taxon>Solanales</taxon>
        <taxon>Solanaceae</taxon>
        <taxon>Solanoideae</taxon>
        <taxon>Solaneae</taxon>
        <taxon>Solanum</taxon>
    </lineage>
</organism>
<dbReference type="Proteomes" id="UP000824120">
    <property type="component" value="Chromosome 3"/>
</dbReference>